<evidence type="ECO:0000256" key="3">
    <source>
        <dbReference type="ARBA" id="ARBA00022801"/>
    </source>
</evidence>
<dbReference type="Pfam" id="PF01934">
    <property type="entry name" value="HepT-like"/>
    <property type="match status" value="1"/>
</dbReference>
<comment type="similarity">
    <text evidence="4">Belongs to the HepT RNase toxin family.</text>
</comment>
<dbReference type="GO" id="GO:0110001">
    <property type="term" value="C:toxin-antitoxin complex"/>
    <property type="evidence" value="ECO:0007669"/>
    <property type="project" value="InterPro"/>
</dbReference>
<organism evidence="5 6">
    <name type="scientific">Halanaerobium kushneri</name>
    <dbReference type="NCBI Taxonomy" id="56779"/>
    <lineage>
        <taxon>Bacteria</taxon>
        <taxon>Bacillati</taxon>
        <taxon>Bacillota</taxon>
        <taxon>Clostridia</taxon>
        <taxon>Halanaerobiales</taxon>
        <taxon>Halanaerobiaceae</taxon>
        <taxon>Halanaerobium</taxon>
    </lineage>
</organism>
<dbReference type="PANTHER" id="PTHR33397:SF5">
    <property type="entry name" value="RNASE YUTE-RELATED"/>
    <property type="match status" value="1"/>
</dbReference>
<evidence type="ECO:0000256" key="1">
    <source>
        <dbReference type="ARBA" id="ARBA00022649"/>
    </source>
</evidence>
<evidence type="ECO:0000313" key="5">
    <source>
        <dbReference type="EMBL" id="SIQ39486.1"/>
    </source>
</evidence>
<evidence type="ECO:0000313" key="6">
    <source>
        <dbReference type="Proteomes" id="UP000185669"/>
    </source>
</evidence>
<dbReference type="GO" id="GO:0016787">
    <property type="term" value="F:hydrolase activity"/>
    <property type="evidence" value="ECO:0007669"/>
    <property type="project" value="UniProtKB-KW"/>
</dbReference>
<dbReference type="NCBIfam" id="NF047751">
    <property type="entry name" value="HepT_toxin"/>
    <property type="match status" value="1"/>
</dbReference>
<keyword evidence="6" id="KW-1185">Reference proteome</keyword>
<dbReference type="PANTHER" id="PTHR33397">
    <property type="entry name" value="UPF0331 PROTEIN YUTE"/>
    <property type="match status" value="1"/>
</dbReference>
<keyword evidence="3" id="KW-0378">Hydrolase</keyword>
<dbReference type="InterPro" id="IPR052379">
    <property type="entry name" value="Type_VII_TA_RNase"/>
</dbReference>
<reference evidence="6" key="1">
    <citation type="submission" date="2017-01" db="EMBL/GenBank/DDBJ databases">
        <authorList>
            <person name="Varghese N."/>
            <person name="Submissions S."/>
        </authorList>
    </citation>
    <scope>NUCLEOTIDE SEQUENCE [LARGE SCALE GENOMIC DNA]</scope>
    <source>
        <strain evidence="6">ATCC 700103</strain>
    </source>
</reference>
<dbReference type="Proteomes" id="UP000185669">
    <property type="component" value="Unassembled WGS sequence"/>
</dbReference>
<dbReference type="GO" id="GO:0004540">
    <property type="term" value="F:RNA nuclease activity"/>
    <property type="evidence" value="ECO:0007669"/>
    <property type="project" value="InterPro"/>
</dbReference>
<dbReference type="EMBL" id="FTNC01000004">
    <property type="protein sequence ID" value="SIQ39486.1"/>
    <property type="molecule type" value="Genomic_DNA"/>
</dbReference>
<gene>
    <name evidence="5" type="ORF">SAMN05421834_10419</name>
</gene>
<dbReference type="RefSeq" id="WP_076544051.1">
    <property type="nucleotide sequence ID" value="NZ_FTNC01000004.1"/>
</dbReference>
<protein>
    <submittedName>
        <fullName evidence="5">Uncharacterized conserved protein YutE, UPF0331/DUF86 family</fullName>
    </submittedName>
</protein>
<dbReference type="InterPro" id="IPR008201">
    <property type="entry name" value="HepT-like"/>
</dbReference>
<sequence>MVKKEIILERSQKCNEYLKQLGKIVKDIEFKEFNNNPLLYGSAERFLHLSIEALIDIGNHIVSDDDLGRVNVYKDIAVILAENNYLNEEEKELFIRIIAFRNILVHDYMDLDRNVIFNLLKNNLNDIRGLLKSYLNLV</sequence>
<evidence type="ECO:0000256" key="4">
    <source>
        <dbReference type="ARBA" id="ARBA00024207"/>
    </source>
</evidence>
<proteinExistence type="inferred from homology"/>
<dbReference type="STRING" id="56779.SAMN05421834_10419"/>
<keyword evidence="2" id="KW-0540">Nuclease</keyword>
<evidence type="ECO:0000256" key="2">
    <source>
        <dbReference type="ARBA" id="ARBA00022722"/>
    </source>
</evidence>
<dbReference type="Gene3D" id="1.20.120.580">
    <property type="entry name" value="bsu32300-like"/>
    <property type="match status" value="1"/>
</dbReference>
<dbReference type="OrthoDB" id="9796612at2"/>
<accession>A0A1N6SEV7</accession>
<dbReference type="InterPro" id="IPR037038">
    <property type="entry name" value="HepT-like_sf"/>
</dbReference>
<keyword evidence="1" id="KW-1277">Toxin-antitoxin system</keyword>
<name>A0A1N6SEV7_9FIRM</name>
<dbReference type="AlphaFoldDB" id="A0A1N6SEV7"/>